<name>A0ABT1QH16_9NOCA</name>
<evidence type="ECO:0000313" key="2">
    <source>
        <dbReference type="EMBL" id="MCQ4121574.1"/>
    </source>
</evidence>
<accession>A0ABT1QH16</accession>
<dbReference type="EMBL" id="JANFQF010000020">
    <property type="protein sequence ID" value="MCQ4121574.1"/>
    <property type="molecule type" value="Genomic_DNA"/>
</dbReference>
<dbReference type="Pfam" id="PF00226">
    <property type="entry name" value="DnaJ"/>
    <property type="match status" value="1"/>
</dbReference>
<dbReference type="PROSITE" id="PS50076">
    <property type="entry name" value="DNAJ_2"/>
    <property type="match status" value="1"/>
</dbReference>
<proteinExistence type="predicted"/>
<gene>
    <name evidence="2" type="ORF">NOF53_20805</name>
</gene>
<dbReference type="RefSeq" id="WP_255972251.1">
    <property type="nucleotide sequence ID" value="NZ_JANFQF010000020.1"/>
</dbReference>
<comment type="caution">
    <text evidence="2">The sequence shown here is derived from an EMBL/GenBank/DDBJ whole genome shotgun (WGS) entry which is preliminary data.</text>
</comment>
<dbReference type="PRINTS" id="PR00625">
    <property type="entry name" value="JDOMAIN"/>
</dbReference>
<dbReference type="InterPro" id="IPR050817">
    <property type="entry name" value="DjlA_DnaK_co-chaperone"/>
</dbReference>
<dbReference type="CDD" id="cd06257">
    <property type="entry name" value="DnaJ"/>
    <property type="match status" value="1"/>
</dbReference>
<dbReference type="Proteomes" id="UP001524501">
    <property type="component" value="Unassembled WGS sequence"/>
</dbReference>
<evidence type="ECO:0000313" key="3">
    <source>
        <dbReference type="Proteomes" id="UP001524501"/>
    </source>
</evidence>
<reference evidence="2 3" key="1">
    <citation type="submission" date="2022-07" db="EMBL/GenBank/DDBJ databases">
        <title>Degradation activity of malathion, p-nitrophenol and potential low-temperature adaptation strategy of Rhodococcus sp. FXJ9.536.</title>
        <authorList>
            <person name="Huang J."/>
            <person name="Huang Y."/>
        </authorList>
    </citation>
    <scope>NUCLEOTIDE SEQUENCE [LARGE SCALE GENOMIC DNA]</scope>
    <source>
        <strain evidence="2 3">FXJ9.536</strain>
    </source>
</reference>
<dbReference type="SMART" id="SM00271">
    <property type="entry name" value="DnaJ"/>
    <property type="match status" value="1"/>
</dbReference>
<evidence type="ECO:0000259" key="1">
    <source>
        <dbReference type="PROSITE" id="PS50076"/>
    </source>
</evidence>
<organism evidence="2 3">
    <name type="scientific">Rhodococcus tibetensis</name>
    <dbReference type="NCBI Taxonomy" id="2965064"/>
    <lineage>
        <taxon>Bacteria</taxon>
        <taxon>Bacillati</taxon>
        <taxon>Actinomycetota</taxon>
        <taxon>Actinomycetes</taxon>
        <taxon>Mycobacteriales</taxon>
        <taxon>Nocardiaceae</taxon>
        <taxon>Rhodococcus</taxon>
    </lineage>
</organism>
<protein>
    <submittedName>
        <fullName evidence="2">J domain-containing protein</fullName>
    </submittedName>
</protein>
<dbReference type="PANTHER" id="PTHR24074">
    <property type="entry name" value="CO-CHAPERONE PROTEIN DJLA"/>
    <property type="match status" value="1"/>
</dbReference>
<dbReference type="InterPro" id="IPR036869">
    <property type="entry name" value="J_dom_sf"/>
</dbReference>
<dbReference type="Gene3D" id="1.10.287.110">
    <property type="entry name" value="DnaJ domain"/>
    <property type="match status" value="1"/>
</dbReference>
<dbReference type="SUPFAM" id="SSF46565">
    <property type="entry name" value="Chaperone J-domain"/>
    <property type="match status" value="1"/>
</dbReference>
<dbReference type="InterPro" id="IPR001623">
    <property type="entry name" value="DnaJ_domain"/>
</dbReference>
<sequence length="141" mass="15594">MAPNTATAGVRGHRHAVGKENTVMNARNDFYDILGLSRSATQTEITRAYRRRLREFHPDTRAAGIDAQPSDELLQHLLAAYAVLRDPGRRAEYDRQHSSARPAVPMTIQGRFAATAEKCTRQIRPAHCARGSKPAFRSAAA</sequence>
<keyword evidence="3" id="KW-1185">Reference proteome</keyword>
<feature type="domain" description="J" evidence="1">
    <location>
        <begin position="29"/>
        <end position="97"/>
    </location>
</feature>